<organism evidence="5 6">
    <name type="scientific">Octopus sinensis</name>
    <name type="common">East Asian common octopus</name>
    <dbReference type="NCBI Taxonomy" id="2607531"/>
    <lineage>
        <taxon>Eukaryota</taxon>
        <taxon>Metazoa</taxon>
        <taxon>Spiralia</taxon>
        <taxon>Lophotrochozoa</taxon>
        <taxon>Mollusca</taxon>
        <taxon>Cephalopoda</taxon>
        <taxon>Coleoidea</taxon>
        <taxon>Octopodiformes</taxon>
        <taxon>Octopoda</taxon>
        <taxon>Incirrata</taxon>
        <taxon>Octopodidae</taxon>
        <taxon>Octopus</taxon>
    </lineage>
</organism>
<accession>A0A6P7T778</accession>
<protein>
    <recommendedName>
        <fullName evidence="4">Protein KTI12 homolog</fullName>
    </recommendedName>
</protein>
<dbReference type="InterPro" id="IPR027417">
    <property type="entry name" value="P-loop_NTPase"/>
</dbReference>
<proteinExistence type="inferred from homology"/>
<dbReference type="RefSeq" id="XP_029646112.1">
    <property type="nucleotide sequence ID" value="XM_029790252.2"/>
</dbReference>
<keyword evidence="2" id="KW-0067">ATP-binding</keyword>
<evidence type="ECO:0000313" key="6">
    <source>
        <dbReference type="RefSeq" id="XP_029646112.1"/>
    </source>
</evidence>
<evidence type="ECO:0000256" key="1">
    <source>
        <dbReference type="ARBA" id="ARBA00022741"/>
    </source>
</evidence>
<dbReference type="FunFam" id="3.40.50.300:FF:000827">
    <property type="entry name" value="KTI12 chromatin-associated homolog"/>
    <property type="match status" value="1"/>
</dbReference>
<dbReference type="Proteomes" id="UP000515154">
    <property type="component" value="Linkage group LG15"/>
</dbReference>
<dbReference type="AlphaFoldDB" id="A0A6P7T778"/>
<evidence type="ECO:0000256" key="4">
    <source>
        <dbReference type="ARBA" id="ARBA00026170"/>
    </source>
</evidence>
<gene>
    <name evidence="6" type="primary">LOC115219949</name>
</gene>
<dbReference type="KEGG" id="osn:115219949"/>
<dbReference type="PANTHER" id="PTHR12435">
    <property type="match status" value="1"/>
</dbReference>
<sequence>MPLVILCGLPCSGKSTVSQSLASYFQEQSKNVDIISIHSVGLDRNSLFADSMKEREARGLLKSAVQRSISKEYVTILDAMNYTKGFRYELYCVAKSSSTPHCVVYCAANLQQCSEWNKNRLESEQYSEDILEQLAQCLEMPSSQTRWDSPLFVIQKGDELPKQKIADALFSRKAPPPNMSTQSQPLSSTNFLYDLDCVTNTTIKTIMQAQSSSVPGDQFTIPGVEEKIVFNRHLPLSELQRYRRQFITYTKMHPVEDTKKLSCMFVSYLNSYIS</sequence>
<dbReference type="GO" id="GO:0006357">
    <property type="term" value="P:regulation of transcription by RNA polymerase II"/>
    <property type="evidence" value="ECO:0007669"/>
    <property type="project" value="UniProtKB-ARBA"/>
</dbReference>
<dbReference type="GO" id="GO:0005524">
    <property type="term" value="F:ATP binding"/>
    <property type="evidence" value="ECO:0007669"/>
    <property type="project" value="UniProtKB-KW"/>
</dbReference>
<comment type="similarity">
    <text evidence="3">Belongs to the KTI12 family.</text>
</comment>
<dbReference type="InterPro" id="IPR013641">
    <property type="entry name" value="KTI12/PSTK"/>
</dbReference>
<evidence type="ECO:0000256" key="2">
    <source>
        <dbReference type="ARBA" id="ARBA00022840"/>
    </source>
</evidence>
<keyword evidence="1" id="KW-0547">Nucleotide-binding</keyword>
<name>A0A6P7T778_9MOLL</name>
<evidence type="ECO:0000256" key="3">
    <source>
        <dbReference type="ARBA" id="ARBA00025768"/>
    </source>
</evidence>
<dbReference type="Pfam" id="PF08433">
    <property type="entry name" value="KTI12"/>
    <property type="match status" value="1"/>
</dbReference>
<dbReference type="GO" id="GO:0006400">
    <property type="term" value="P:tRNA modification"/>
    <property type="evidence" value="ECO:0007669"/>
    <property type="project" value="UniProtKB-ARBA"/>
</dbReference>
<dbReference type="SUPFAM" id="SSF52540">
    <property type="entry name" value="P-loop containing nucleoside triphosphate hydrolases"/>
    <property type="match status" value="1"/>
</dbReference>
<dbReference type="Gene3D" id="3.40.50.300">
    <property type="entry name" value="P-loop containing nucleotide triphosphate hydrolases"/>
    <property type="match status" value="1"/>
</dbReference>
<reference evidence="6" key="1">
    <citation type="submission" date="2025-08" db="UniProtKB">
        <authorList>
            <consortium name="RefSeq"/>
        </authorList>
    </citation>
    <scope>IDENTIFICATION</scope>
</reference>
<keyword evidence="5" id="KW-1185">Reference proteome</keyword>
<evidence type="ECO:0000313" key="5">
    <source>
        <dbReference type="Proteomes" id="UP000515154"/>
    </source>
</evidence>